<name>A0A5P0ZRY5_9LACO</name>
<keyword evidence="2" id="KW-1133">Transmembrane helix</keyword>
<accession>A0A5P0ZRY5</accession>
<keyword evidence="4" id="KW-0645">Protease</keyword>
<dbReference type="GO" id="GO:0006508">
    <property type="term" value="P:proteolysis"/>
    <property type="evidence" value="ECO:0007669"/>
    <property type="project" value="UniProtKB-KW"/>
</dbReference>
<dbReference type="InterPro" id="IPR003675">
    <property type="entry name" value="Rce1/LyrA-like_dom"/>
</dbReference>
<feature type="transmembrane region" description="Helical" evidence="2">
    <location>
        <begin position="316"/>
        <end position="333"/>
    </location>
</feature>
<keyword evidence="4" id="KW-0482">Metalloprotease</keyword>
<evidence type="ECO:0000313" key="5">
    <source>
        <dbReference type="Proteomes" id="UP000414364"/>
    </source>
</evidence>
<dbReference type="RefSeq" id="WP_153386502.1">
    <property type="nucleotide sequence ID" value="NZ_VDFO01000006.1"/>
</dbReference>
<dbReference type="Proteomes" id="UP000414364">
    <property type="component" value="Unassembled WGS sequence"/>
</dbReference>
<feature type="transmembrane region" description="Helical" evidence="2">
    <location>
        <begin position="104"/>
        <end position="127"/>
    </location>
</feature>
<keyword evidence="2" id="KW-0472">Membrane</keyword>
<comment type="caution">
    <text evidence="4">The sequence shown here is derived from an EMBL/GenBank/DDBJ whole genome shotgun (WGS) entry which is preliminary data.</text>
</comment>
<evidence type="ECO:0000259" key="3">
    <source>
        <dbReference type="Pfam" id="PF02517"/>
    </source>
</evidence>
<feature type="transmembrane region" description="Helical" evidence="2">
    <location>
        <begin position="169"/>
        <end position="188"/>
    </location>
</feature>
<dbReference type="GO" id="GO:0008237">
    <property type="term" value="F:metallopeptidase activity"/>
    <property type="evidence" value="ECO:0007669"/>
    <property type="project" value="UniProtKB-KW"/>
</dbReference>
<dbReference type="GO" id="GO:0004175">
    <property type="term" value="F:endopeptidase activity"/>
    <property type="evidence" value="ECO:0007669"/>
    <property type="project" value="UniProtKB-ARBA"/>
</dbReference>
<feature type="domain" description="CAAX prenyl protease 2/Lysostaphin resistance protein A-like" evidence="3">
    <location>
        <begin position="248"/>
        <end position="348"/>
    </location>
</feature>
<feature type="transmembrane region" description="Helical" evidence="2">
    <location>
        <begin position="46"/>
        <end position="62"/>
    </location>
</feature>
<reference evidence="4 5" key="1">
    <citation type="journal article" date="2019" name="Syst. Appl. Microbiol.">
        <title>Polyphasic characterization of two novel Lactobacillus spp. isolated from blown salami packages: Description of Lactobacillus halodurans sp. nov. and Lactobacillus salsicarnum sp. nov.</title>
        <authorList>
            <person name="Schuster J.A."/>
            <person name="Klingl A."/>
            <person name="Vogel R.F."/>
            <person name="Ehrmann M.A."/>
        </authorList>
    </citation>
    <scope>NUCLEOTIDE SEQUENCE [LARGE SCALE GENOMIC DNA]</scope>
    <source>
        <strain evidence="4 5">TMW 1.2172</strain>
    </source>
</reference>
<dbReference type="EMBL" id="VDFP01000028">
    <property type="protein sequence ID" value="MQS76829.1"/>
    <property type="molecule type" value="Genomic_DNA"/>
</dbReference>
<proteinExistence type="inferred from homology"/>
<feature type="transmembrane region" description="Helical" evidence="2">
    <location>
        <begin position="368"/>
        <end position="389"/>
    </location>
</feature>
<evidence type="ECO:0000256" key="2">
    <source>
        <dbReference type="SAM" id="Phobius"/>
    </source>
</evidence>
<feature type="transmembrane region" description="Helical" evidence="2">
    <location>
        <begin position="134"/>
        <end position="163"/>
    </location>
</feature>
<feature type="transmembrane region" description="Helical" evidence="2">
    <location>
        <begin position="74"/>
        <end position="92"/>
    </location>
</feature>
<feature type="transmembrane region" description="Helical" evidence="2">
    <location>
        <begin position="284"/>
        <end position="304"/>
    </location>
</feature>
<feature type="transmembrane region" description="Helical" evidence="2">
    <location>
        <begin position="208"/>
        <end position="226"/>
    </location>
</feature>
<dbReference type="OrthoDB" id="2319903at2"/>
<protein>
    <submittedName>
        <fullName evidence="4">CPBP family intramembrane metalloprotease</fullName>
    </submittedName>
</protein>
<evidence type="ECO:0000256" key="1">
    <source>
        <dbReference type="ARBA" id="ARBA00009067"/>
    </source>
</evidence>
<organism evidence="4 5">
    <name type="scientific">Companilactobacillus halodurans</name>
    <dbReference type="NCBI Taxonomy" id="2584183"/>
    <lineage>
        <taxon>Bacteria</taxon>
        <taxon>Bacillati</taxon>
        <taxon>Bacillota</taxon>
        <taxon>Bacilli</taxon>
        <taxon>Lactobacillales</taxon>
        <taxon>Lactobacillaceae</taxon>
        <taxon>Companilactobacillus</taxon>
    </lineage>
</organism>
<feature type="transmembrane region" description="Helical" evidence="2">
    <location>
        <begin position="21"/>
        <end position="40"/>
    </location>
</feature>
<keyword evidence="4" id="KW-0378">Hydrolase</keyword>
<gene>
    <name evidence="4" type="ORF">FHL06_10790</name>
</gene>
<sequence>MNNLEFRYNNRFPPNNKVKTYLNLFKLQIVFNAVVIFAYSALTQNLFLFGPLILNVLGLYLKPSPKKITDRMNFIFQLFFQLFIIAESYHYLITMTMRLYNWNLPSSIGLLLVSLLLIYLPYTIVFFGNSQNKFLQLIIVLFLFEMVAMGGLSLVTYGTILYFNPHVSVLINSGFMGAITFLVLLLFLMHYWNYDLPKMRLSKNTNKWILLIIIIISLWFIFWNAFAGGNNLFVSFFKFNFSGISFKLQSILSGLEAGIAEELLFRYAFLTILLVVFRNSRFQIFYGAIISSLCFGALHLGNVAAGQSLANTINQVVFAFGMGLLMCGIYLYTDLFYLPVLFHTLLDTLVFSVSGELMSGKVTMVDNIMTLIETLIFVVLALALLISVYNRRNSYSFY</sequence>
<comment type="similarity">
    <text evidence="1">Belongs to the UPF0177 family.</text>
</comment>
<dbReference type="AlphaFoldDB" id="A0A5P0ZRY5"/>
<evidence type="ECO:0000313" key="4">
    <source>
        <dbReference type="EMBL" id="MQS76829.1"/>
    </source>
</evidence>
<dbReference type="Pfam" id="PF02517">
    <property type="entry name" value="Rce1-like"/>
    <property type="match status" value="1"/>
</dbReference>
<keyword evidence="2" id="KW-0812">Transmembrane</keyword>
<dbReference type="GO" id="GO:0080120">
    <property type="term" value="P:CAAX-box protein maturation"/>
    <property type="evidence" value="ECO:0007669"/>
    <property type="project" value="UniProtKB-ARBA"/>
</dbReference>